<dbReference type="SUPFAM" id="SSF55729">
    <property type="entry name" value="Acyl-CoA N-acyltransferases (Nat)"/>
    <property type="match status" value="2"/>
</dbReference>
<reference evidence="4" key="1">
    <citation type="submission" date="2020-10" db="EMBL/GenBank/DDBJ databases">
        <authorList>
            <person name="Castelo-Branco R."/>
            <person name="Eusebio N."/>
            <person name="Adriana R."/>
            <person name="Vieira A."/>
            <person name="Brugerolle De Fraissinette N."/>
            <person name="Rezende De Castro R."/>
            <person name="Schneider M.P."/>
            <person name="Vasconcelos V."/>
            <person name="Leao P.N."/>
        </authorList>
    </citation>
    <scope>NUCLEOTIDE SEQUENCE</scope>
    <source>
        <strain evidence="4">LEGE 11480</strain>
    </source>
</reference>
<feature type="region of interest" description="Disordered" evidence="3">
    <location>
        <begin position="385"/>
        <end position="411"/>
    </location>
</feature>
<organism evidence="4 5">
    <name type="scientific">Romeriopsis navalis LEGE 11480</name>
    <dbReference type="NCBI Taxonomy" id="2777977"/>
    <lineage>
        <taxon>Bacteria</taxon>
        <taxon>Bacillati</taxon>
        <taxon>Cyanobacteriota</taxon>
        <taxon>Cyanophyceae</taxon>
        <taxon>Leptolyngbyales</taxon>
        <taxon>Leptolyngbyaceae</taxon>
        <taxon>Romeriopsis</taxon>
        <taxon>Romeriopsis navalis</taxon>
    </lineage>
</organism>
<dbReference type="PANTHER" id="PTHR43800:SF1">
    <property type="entry name" value="PEPTIDYL-LYSINE N-ACETYLTRANSFERASE YJAB"/>
    <property type="match status" value="1"/>
</dbReference>
<dbReference type="Gene3D" id="3.40.630.30">
    <property type="match status" value="1"/>
</dbReference>
<dbReference type="EMBL" id="JADEXQ010000097">
    <property type="protein sequence ID" value="MBE9032289.1"/>
    <property type="molecule type" value="Genomic_DNA"/>
</dbReference>
<dbReference type="GO" id="GO:0016746">
    <property type="term" value="F:acyltransferase activity"/>
    <property type="evidence" value="ECO:0007669"/>
    <property type="project" value="UniProtKB-KW"/>
</dbReference>
<evidence type="ECO:0000256" key="1">
    <source>
        <dbReference type="ARBA" id="ARBA00022679"/>
    </source>
</evidence>
<evidence type="ECO:0000256" key="2">
    <source>
        <dbReference type="ARBA" id="ARBA00023315"/>
    </source>
</evidence>
<keyword evidence="1" id="KW-0808">Transferase</keyword>
<evidence type="ECO:0000256" key="3">
    <source>
        <dbReference type="SAM" id="MobiDB-lite"/>
    </source>
</evidence>
<dbReference type="PANTHER" id="PTHR43800">
    <property type="entry name" value="PEPTIDYL-LYSINE N-ACETYLTRANSFERASE YJAB"/>
    <property type="match status" value="1"/>
</dbReference>
<sequence length="411" mass="46888">MAMQTRDAQTQPKIQIRPLHYGDLESIMRLCAEQGPEHRTCSMVQGEQLMLSPWRKLLGWLPLPWRKKISYYVADSGARVHGVIRVSPFNRSQTTWRIDQIAAESTLCGRDGADAANVTEATLVSASDVGSELMRYCLEKIWQARTWVLELDVSDRDALALYRQNGFQLLAQMTYWSLAVEQLQELAIREPDLPNLRSVSNADAPLLYQLDNMALPPLVRQVFDRHPQDFKTNLLESLVSLVQQWMSNTETVSGYVFEPQRQVAIGYFQLHLCRDGSQAHQAHLTVHPAYTWLYPELMVQMARITQDVPAQSLQIVSADYHPEREEYLQQIGAQPIAHTMMMSRSVWHKLREAQPATLETLQLTDMLQGLQPAQRPVPGRISILKSIKHPQPKPARRRFSDNPHHGDPTGC</sequence>
<accession>A0A928VUG6</accession>
<proteinExistence type="predicted"/>
<comment type="caution">
    <text evidence="4">The sequence shown here is derived from an EMBL/GenBank/DDBJ whole genome shotgun (WGS) entry which is preliminary data.</text>
</comment>
<keyword evidence="5" id="KW-1185">Reference proteome</keyword>
<keyword evidence="2" id="KW-0012">Acyltransferase</keyword>
<protein>
    <submittedName>
        <fullName evidence="4">GNAT family N-acetyltransferase</fullName>
    </submittedName>
</protein>
<feature type="compositionally biased region" description="Basic residues" evidence="3">
    <location>
        <begin position="386"/>
        <end position="397"/>
    </location>
</feature>
<name>A0A928VUG6_9CYAN</name>
<evidence type="ECO:0000313" key="5">
    <source>
        <dbReference type="Proteomes" id="UP000625316"/>
    </source>
</evidence>
<dbReference type="Proteomes" id="UP000625316">
    <property type="component" value="Unassembled WGS sequence"/>
</dbReference>
<evidence type="ECO:0000313" key="4">
    <source>
        <dbReference type="EMBL" id="MBE9032289.1"/>
    </source>
</evidence>
<feature type="compositionally biased region" description="Basic and acidic residues" evidence="3">
    <location>
        <begin position="398"/>
        <end position="411"/>
    </location>
</feature>
<gene>
    <name evidence="4" type="ORF">IQ266_21355</name>
</gene>
<dbReference type="AlphaFoldDB" id="A0A928VUG6"/>
<dbReference type="InterPro" id="IPR016181">
    <property type="entry name" value="Acyl_CoA_acyltransferase"/>
</dbReference>